<evidence type="ECO:0000313" key="1">
    <source>
        <dbReference type="EMBL" id="JAP90806.1"/>
    </source>
</evidence>
<dbReference type="EMBL" id="GDID01005800">
    <property type="protein sequence ID" value="JAP90806.1"/>
    <property type="molecule type" value="Transcribed_RNA"/>
</dbReference>
<dbReference type="Gene3D" id="3.15.10.10">
    <property type="entry name" value="Bactericidal permeability-increasing protein, domain 1"/>
    <property type="match status" value="1"/>
</dbReference>
<protein>
    <submittedName>
        <fullName evidence="1">BPI-like protein</fullName>
    </submittedName>
</protein>
<feature type="non-terminal residue" evidence="1">
    <location>
        <position position="411"/>
    </location>
</feature>
<organism evidence="1">
    <name type="scientific">Trepomonas sp. PC1</name>
    <dbReference type="NCBI Taxonomy" id="1076344"/>
    <lineage>
        <taxon>Eukaryota</taxon>
        <taxon>Metamonada</taxon>
        <taxon>Diplomonadida</taxon>
        <taxon>Hexamitidae</taxon>
        <taxon>Hexamitinae</taxon>
        <taxon>Trepomonas</taxon>
    </lineage>
</organism>
<dbReference type="AlphaFoldDB" id="A0A146K593"/>
<sequence>MINYMIYSMSCNVANFVAKANLSDSDTLCTVQMTKVGLQRFIDLNVKYMQNFIKNIRIPDIQVSAGIFQLSLTDIEMNDMTVPSVIVDFFEKANSGSLQVTDFGLVFVFQFEFRQTIYPYINDQGSGYLSLSTDGGMELSPYFSDACPFHLQIHKLMANFEIKTFKIKLNGEFEFIYDSILPLISALVQEFINEQLKEITIQTFVNAFNSVLQNMNQAVKSDRSTNYYSDNRYIDIFLQDGFLFTQMTCQSHRKINNQFLTWTETVKKDRTQTFSNQQIQYFLQSDLFNVSIQNYKEFCNQEFENVSLKVGKFVRTGLLVDVFSNTVNATMLFNVKPKIMIVAPSNNRTLFQVAYKQTVSCVGDCEYAERLGMDIEKKHLLAAAAINNANNIAEENCMNIFVNQDYYMIGC</sequence>
<gene>
    <name evidence="1" type="ORF">TPC1_17786</name>
</gene>
<dbReference type="SUPFAM" id="SSF55394">
    <property type="entry name" value="Bactericidal permeability-increasing protein, BPI"/>
    <property type="match status" value="1"/>
</dbReference>
<name>A0A146K593_9EUKA</name>
<proteinExistence type="predicted"/>
<reference evidence="1" key="1">
    <citation type="submission" date="2015-07" db="EMBL/GenBank/DDBJ databases">
        <title>Adaptation to a free-living lifestyle via gene acquisitions in the diplomonad Trepomonas sp. PC1.</title>
        <authorList>
            <person name="Xu F."/>
            <person name="Jerlstrom-Hultqvist J."/>
            <person name="Kolisko M."/>
            <person name="Simpson A.G.B."/>
            <person name="Roger A.J."/>
            <person name="Svard S.G."/>
            <person name="Andersson J.O."/>
        </authorList>
    </citation>
    <scope>NUCLEOTIDE SEQUENCE</scope>
    <source>
        <strain evidence="1">PC1</strain>
    </source>
</reference>
<accession>A0A146K593</accession>
<dbReference type="InterPro" id="IPR017943">
    <property type="entry name" value="Bactericidal_perm-incr_a/b_dom"/>
</dbReference>
<dbReference type="GO" id="GO:0008289">
    <property type="term" value="F:lipid binding"/>
    <property type="evidence" value="ECO:0007669"/>
    <property type="project" value="InterPro"/>
</dbReference>